<keyword evidence="2" id="KW-1185">Reference proteome</keyword>
<accession>A0A1J1IW08</accession>
<reference evidence="1 2" key="1">
    <citation type="submission" date="2015-04" db="EMBL/GenBank/DDBJ databases">
        <authorList>
            <person name="Syromyatnikov M.Y."/>
            <person name="Popov V.N."/>
        </authorList>
    </citation>
    <scope>NUCLEOTIDE SEQUENCE [LARGE SCALE GENOMIC DNA]</scope>
</reference>
<dbReference type="Proteomes" id="UP000183832">
    <property type="component" value="Unassembled WGS sequence"/>
</dbReference>
<dbReference type="AlphaFoldDB" id="A0A1J1IW08"/>
<protein>
    <submittedName>
        <fullName evidence="1">CLUMA_CG016083, isoform A</fullName>
    </submittedName>
</protein>
<sequence length="73" mass="8316">MRARICIKVGIELKSFWLISLNVTTTSFLSLELSSALNSSQITNSVMKIEVQETDDFMNGEELKEYVRQDQKG</sequence>
<evidence type="ECO:0000313" key="1">
    <source>
        <dbReference type="EMBL" id="CRL02729.1"/>
    </source>
</evidence>
<dbReference type="EMBL" id="CVRI01000058">
    <property type="protein sequence ID" value="CRL02729.1"/>
    <property type="molecule type" value="Genomic_DNA"/>
</dbReference>
<evidence type="ECO:0000313" key="2">
    <source>
        <dbReference type="Proteomes" id="UP000183832"/>
    </source>
</evidence>
<proteinExistence type="predicted"/>
<gene>
    <name evidence="1" type="ORF">CLUMA_CG016083</name>
</gene>
<organism evidence="1 2">
    <name type="scientific">Clunio marinus</name>
    <dbReference type="NCBI Taxonomy" id="568069"/>
    <lineage>
        <taxon>Eukaryota</taxon>
        <taxon>Metazoa</taxon>
        <taxon>Ecdysozoa</taxon>
        <taxon>Arthropoda</taxon>
        <taxon>Hexapoda</taxon>
        <taxon>Insecta</taxon>
        <taxon>Pterygota</taxon>
        <taxon>Neoptera</taxon>
        <taxon>Endopterygota</taxon>
        <taxon>Diptera</taxon>
        <taxon>Nematocera</taxon>
        <taxon>Chironomoidea</taxon>
        <taxon>Chironomidae</taxon>
        <taxon>Clunio</taxon>
    </lineage>
</organism>
<name>A0A1J1IW08_9DIPT</name>